<gene>
    <name evidence="2" type="ORF">H9635_05365</name>
</gene>
<dbReference type="RefSeq" id="WP_191699119.1">
    <property type="nucleotide sequence ID" value="NZ_JACSPZ010000002.1"/>
</dbReference>
<keyword evidence="1" id="KW-0472">Membrane</keyword>
<evidence type="ECO:0000256" key="1">
    <source>
        <dbReference type="SAM" id="Phobius"/>
    </source>
</evidence>
<protein>
    <submittedName>
        <fullName evidence="2">Uncharacterized protein</fullName>
    </submittedName>
</protein>
<accession>A0ABR8XW51</accession>
<dbReference type="EMBL" id="JACSPZ010000002">
    <property type="protein sequence ID" value="MBD8036163.1"/>
    <property type="molecule type" value="Genomic_DNA"/>
</dbReference>
<keyword evidence="3" id="KW-1185">Reference proteome</keyword>
<organism evidence="2 3">
    <name type="scientific">Solibacillus faecavium</name>
    <dbReference type="NCBI Taxonomy" id="2762221"/>
    <lineage>
        <taxon>Bacteria</taxon>
        <taxon>Bacillati</taxon>
        <taxon>Bacillota</taxon>
        <taxon>Bacilli</taxon>
        <taxon>Bacillales</taxon>
        <taxon>Caryophanaceae</taxon>
        <taxon>Solibacillus</taxon>
    </lineage>
</organism>
<feature type="transmembrane region" description="Helical" evidence="1">
    <location>
        <begin position="12"/>
        <end position="32"/>
    </location>
</feature>
<comment type="caution">
    <text evidence="2">The sequence shown here is derived from an EMBL/GenBank/DDBJ whole genome shotgun (WGS) entry which is preliminary data.</text>
</comment>
<sequence length="153" mass="18093">MQKKIKIIEDRKAFILAIGILIFIWIFFSNYWHYPSPPIDSLTAKEVIRIVEEEGSEREFMKIATENDFDWYVSKGAFYFGNNISNSLSDRGWHYQKSIPYYKSNGKLIRIEEIFTKNQFAGNLGTTLKLELYSWEEGILFLKIPKDIEFKND</sequence>
<keyword evidence="1" id="KW-1133">Transmembrane helix</keyword>
<keyword evidence="1" id="KW-0812">Transmembrane</keyword>
<name>A0ABR8XW51_9BACL</name>
<evidence type="ECO:0000313" key="3">
    <source>
        <dbReference type="Proteomes" id="UP000619101"/>
    </source>
</evidence>
<reference evidence="2 3" key="1">
    <citation type="submission" date="2020-08" db="EMBL/GenBank/DDBJ databases">
        <title>A Genomic Blueprint of the Chicken Gut Microbiome.</title>
        <authorList>
            <person name="Gilroy R."/>
            <person name="Ravi A."/>
            <person name="Getino M."/>
            <person name="Pursley I."/>
            <person name="Horton D.L."/>
            <person name="Alikhan N.-F."/>
            <person name="Baker D."/>
            <person name="Gharbi K."/>
            <person name="Hall N."/>
            <person name="Watson M."/>
            <person name="Adriaenssens E.M."/>
            <person name="Foster-Nyarko E."/>
            <person name="Jarju S."/>
            <person name="Secka A."/>
            <person name="Antonio M."/>
            <person name="Oren A."/>
            <person name="Chaudhuri R."/>
            <person name="La Ragione R.M."/>
            <person name="Hildebrand F."/>
            <person name="Pallen M.J."/>
        </authorList>
    </citation>
    <scope>NUCLEOTIDE SEQUENCE [LARGE SCALE GENOMIC DNA]</scope>
    <source>
        <strain evidence="2 3">A46</strain>
    </source>
</reference>
<proteinExistence type="predicted"/>
<dbReference type="Proteomes" id="UP000619101">
    <property type="component" value="Unassembled WGS sequence"/>
</dbReference>
<evidence type="ECO:0000313" key="2">
    <source>
        <dbReference type="EMBL" id="MBD8036163.1"/>
    </source>
</evidence>